<dbReference type="Proteomes" id="UP001343257">
    <property type="component" value="Unassembled WGS sequence"/>
</dbReference>
<keyword evidence="2" id="KW-1185">Reference proteome</keyword>
<evidence type="ECO:0000313" key="1">
    <source>
        <dbReference type="EMBL" id="MED5020465.1"/>
    </source>
</evidence>
<dbReference type="InterPro" id="IPR058600">
    <property type="entry name" value="YhjD-like"/>
</dbReference>
<reference evidence="1 2" key="1">
    <citation type="submission" date="2023-03" db="EMBL/GenBank/DDBJ databases">
        <title>Bacillus Genome Sequencing.</title>
        <authorList>
            <person name="Dunlap C."/>
        </authorList>
    </citation>
    <scope>NUCLEOTIDE SEQUENCE [LARGE SCALE GENOMIC DNA]</scope>
    <source>
        <strain evidence="1 2">NRS-52</strain>
    </source>
</reference>
<evidence type="ECO:0000313" key="2">
    <source>
        <dbReference type="Proteomes" id="UP001343257"/>
    </source>
</evidence>
<proteinExistence type="predicted"/>
<organism evidence="1 2">
    <name type="scientific">Paenibacillus chibensis</name>
    <dbReference type="NCBI Taxonomy" id="59846"/>
    <lineage>
        <taxon>Bacteria</taxon>
        <taxon>Bacillati</taxon>
        <taxon>Bacillota</taxon>
        <taxon>Bacilli</taxon>
        <taxon>Bacillales</taxon>
        <taxon>Paenibacillaceae</taxon>
        <taxon>Paenibacillus</taxon>
    </lineage>
</organism>
<protein>
    <submittedName>
        <fullName evidence="1">Uncharacterized protein</fullName>
    </submittedName>
</protein>
<dbReference type="RefSeq" id="WP_328281893.1">
    <property type="nucleotide sequence ID" value="NZ_JARTLD010000067.1"/>
</dbReference>
<name>A0ABU6Q236_9BACL</name>
<accession>A0ABU6Q236</accession>
<comment type="caution">
    <text evidence="1">The sequence shown here is derived from an EMBL/GenBank/DDBJ whole genome shotgun (WGS) entry which is preliminary data.</text>
</comment>
<sequence length="145" mass="16429">MTVPGITSEELSLIKSYLLLQFIHRMFERDLKIMKDSGVFKTPELYMEVLEKGDLQTQMLLSEVKREFASRRIRIYRIGQNDNGVEAEYVCRGYSGDMNIVWPAFRGEMMARMKAYLGLSSGSPSATSFAGAPHAQTPPVPESVW</sequence>
<gene>
    <name evidence="1" type="ORF">P9847_24665</name>
</gene>
<dbReference type="Pfam" id="PF26325">
    <property type="entry name" value="YhjD"/>
    <property type="match status" value="1"/>
</dbReference>
<dbReference type="EMBL" id="JARTLD010000067">
    <property type="protein sequence ID" value="MED5020465.1"/>
    <property type="molecule type" value="Genomic_DNA"/>
</dbReference>